<name>A0ABR8R9P0_9BACI</name>
<dbReference type="PROSITE" id="PS00175">
    <property type="entry name" value="PG_MUTASE"/>
    <property type="match status" value="1"/>
</dbReference>
<evidence type="ECO:0000313" key="3">
    <source>
        <dbReference type="Proteomes" id="UP000640786"/>
    </source>
</evidence>
<keyword evidence="3" id="KW-1185">Reference proteome</keyword>
<evidence type="ECO:0000256" key="1">
    <source>
        <dbReference type="ARBA" id="ARBA00022801"/>
    </source>
</evidence>
<dbReference type="PANTHER" id="PTHR46517:SF1">
    <property type="entry name" value="FRUCTOSE-2,6-BISPHOSPHATASE TIGAR"/>
    <property type="match status" value="1"/>
</dbReference>
<dbReference type="InterPro" id="IPR013078">
    <property type="entry name" value="His_Pase_superF_clade-1"/>
</dbReference>
<keyword evidence="1" id="KW-0378">Hydrolase</keyword>
<dbReference type="InterPro" id="IPR001345">
    <property type="entry name" value="PG/BPGM_mutase_AS"/>
</dbReference>
<dbReference type="PIRSF" id="PIRSF000709">
    <property type="entry name" value="6PFK_2-Ptase"/>
    <property type="match status" value="1"/>
</dbReference>
<evidence type="ECO:0000313" key="2">
    <source>
        <dbReference type="EMBL" id="MBD7944522.1"/>
    </source>
</evidence>
<dbReference type="CDD" id="cd07067">
    <property type="entry name" value="HP_PGM_like"/>
    <property type="match status" value="1"/>
</dbReference>
<dbReference type="Proteomes" id="UP000640786">
    <property type="component" value="Unassembled WGS sequence"/>
</dbReference>
<dbReference type="EMBL" id="JACSQO010000004">
    <property type="protein sequence ID" value="MBD7944522.1"/>
    <property type="molecule type" value="Genomic_DNA"/>
</dbReference>
<gene>
    <name evidence="2" type="ORF">H9650_10380</name>
</gene>
<organism evidence="2 3">
    <name type="scientific">Psychrobacillus faecigallinarum</name>
    <dbReference type="NCBI Taxonomy" id="2762235"/>
    <lineage>
        <taxon>Bacteria</taxon>
        <taxon>Bacillati</taxon>
        <taxon>Bacillota</taxon>
        <taxon>Bacilli</taxon>
        <taxon>Bacillales</taxon>
        <taxon>Bacillaceae</taxon>
        <taxon>Psychrobacillus</taxon>
    </lineage>
</organism>
<dbReference type="PANTHER" id="PTHR46517">
    <property type="entry name" value="FRUCTOSE-2,6-BISPHOSPHATASE TIGAR"/>
    <property type="match status" value="1"/>
</dbReference>
<proteinExistence type="predicted"/>
<dbReference type="InterPro" id="IPR029033">
    <property type="entry name" value="His_PPase_superfam"/>
</dbReference>
<comment type="caution">
    <text evidence="2">The sequence shown here is derived from an EMBL/GenBank/DDBJ whole genome shotgun (WGS) entry which is preliminary data.</text>
</comment>
<reference evidence="2 3" key="1">
    <citation type="submission" date="2020-08" db="EMBL/GenBank/DDBJ databases">
        <title>A Genomic Blueprint of the Chicken Gut Microbiome.</title>
        <authorList>
            <person name="Gilroy R."/>
            <person name="Ravi A."/>
            <person name="Getino M."/>
            <person name="Pursley I."/>
            <person name="Horton D.L."/>
            <person name="Alikhan N.-F."/>
            <person name="Baker D."/>
            <person name="Gharbi K."/>
            <person name="Hall N."/>
            <person name="Watson M."/>
            <person name="Adriaenssens E.M."/>
            <person name="Foster-Nyarko E."/>
            <person name="Jarju S."/>
            <person name="Secka A."/>
            <person name="Antonio M."/>
            <person name="Oren A."/>
            <person name="Chaudhuri R."/>
            <person name="La Ragione R.M."/>
            <person name="Hildebrand F."/>
            <person name="Pallen M.J."/>
        </authorList>
    </citation>
    <scope>NUCLEOTIDE SEQUENCE [LARGE SCALE GENOMIC DNA]</scope>
    <source>
        <strain evidence="2 3">Sa2BUA9</strain>
    </source>
</reference>
<dbReference type="SUPFAM" id="SSF53254">
    <property type="entry name" value="Phosphoglycerate mutase-like"/>
    <property type="match status" value="1"/>
</dbReference>
<dbReference type="Pfam" id="PF00300">
    <property type="entry name" value="His_Phos_1"/>
    <property type="match status" value="1"/>
</dbReference>
<dbReference type="RefSeq" id="WP_191697132.1">
    <property type="nucleotide sequence ID" value="NZ_JACSQO010000004.1"/>
</dbReference>
<dbReference type="SMART" id="SM00855">
    <property type="entry name" value="PGAM"/>
    <property type="match status" value="1"/>
</dbReference>
<dbReference type="InterPro" id="IPR051695">
    <property type="entry name" value="Phosphoglycerate_Mutase"/>
</dbReference>
<sequence>MIYVVRHGETDLNKEGRLQGRMGLPLNEKGKQQAREMKEMLKTVQFDLVFSSPQERAVQTAEIITNLEPIVDSRLDVFDLGEADQSKKEEVKLKGAIPDPTIYKGVEDIKSYVGRIFDFMVQLEEQYKSNSGNILITGHRCTTGCIGAYFKGIPEDKNILCYSSNNGEFKIYTFKEELNVHR</sequence>
<dbReference type="Gene3D" id="3.40.50.1240">
    <property type="entry name" value="Phosphoglycerate mutase-like"/>
    <property type="match status" value="1"/>
</dbReference>
<accession>A0ABR8R9P0</accession>
<protein>
    <submittedName>
        <fullName evidence="2">Histidine phosphatase family protein</fullName>
    </submittedName>
</protein>